<name>A0AAE1LLP0_9NEOP</name>
<evidence type="ECO:0000313" key="1">
    <source>
        <dbReference type="EMBL" id="KAK3924861.1"/>
    </source>
</evidence>
<evidence type="ECO:0000313" key="2">
    <source>
        <dbReference type="Proteomes" id="UP001219518"/>
    </source>
</evidence>
<dbReference type="EMBL" id="JAHWGI010001208">
    <property type="protein sequence ID" value="KAK3924861.1"/>
    <property type="molecule type" value="Genomic_DNA"/>
</dbReference>
<comment type="caution">
    <text evidence="1">The sequence shown here is derived from an EMBL/GenBank/DDBJ whole genome shotgun (WGS) entry which is preliminary data.</text>
</comment>
<gene>
    <name evidence="1" type="ORF">KUF71_013134</name>
</gene>
<organism evidence="1 2">
    <name type="scientific">Frankliniella fusca</name>
    <dbReference type="NCBI Taxonomy" id="407009"/>
    <lineage>
        <taxon>Eukaryota</taxon>
        <taxon>Metazoa</taxon>
        <taxon>Ecdysozoa</taxon>
        <taxon>Arthropoda</taxon>
        <taxon>Hexapoda</taxon>
        <taxon>Insecta</taxon>
        <taxon>Pterygota</taxon>
        <taxon>Neoptera</taxon>
        <taxon>Paraneoptera</taxon>
        <taxon>Thysanoptera</taxon>
        <taxon>Terebrantia</taxon>
        <taxon>Thripoidea</taxon>
        <taxon>Thripidae</taxon>
        <taxon>Frankliniella</taxon>
    </lineage>
</organism>
<dbReference type="PANTHER" id="PTHR46704:SF1">
    <property type="entry name" value="TELOMERE LENGTH REGULATION PROTEIN TEL2 HOMOLOG"/>
    <property type="match status" value="1"/>
</dbReference>
<sequence length="1505" mass="165447">MEVCFLCKKPLGGEKVNTLTSRGLPSLLKACSNDPEATSFLQNVQDVSKVRFHEKCRKDVCRVASRSLSPGASPGVSAEPCSRVLTQRSAQSNFDLARCCLFCAVLIPEKAYKYTYSTIVREATKPHLLQVCADRDDDWGNVVRTRIINEPSLSKAGARYHRSCYTDFLKMGRKCVLGSPASALSTPSPPLPAAKRVRRSSGAFAHTSQLPVPVRMVQPSPGRPADADRLDAFSKMCEYLEATDECQFTLKEVIDEMGKHTRAPYTDQWTLSQLRKRYEGKLIVTERPGRCTLLCFGEKASNILTSTWYEQKRASAVGERQRIVEAAAAIIRDDIRRHPYDTDNFPTVSEVESGGWEGLPKSLRTFLTEVVCKGKKGAMPSHLLKCNMIGQAIVSAVRPRSFVSPLLHGLSVYLHRSFASRHLVDLLHSLGVSSSYTDASNYGKSIAEHSRPTITDTSHVLMQFVFDNADFDISTIDGLNTFHVMGGIKCISPARSVSLEFDVPRCSGFQTVDAALHGSIPLSPYKPSLESGFQKITVEDLRPGQPCQYATVSSLSRDNAANLINFLWLAGTVFQPAPTPGWTGFLQKATSTSPPCEKTAIVPVPFINLEASNPTTICTALEYAISECKAIGQKTCIVTFDQPLFMKATEMVLAAENGSPLHSVVVSLGGFHLLMSFMHAVSYLMAGSGLEELWGTTYATNSVPHMMSAKAFSRALRGHFLAQCCIFALVTKKAVYLDQSRKNALSALFNAVAQSKLTYDAAANEFCLAEAVSMLQNVMGELSSGRLAKLWLNYFEHVNIMRTFILAQKTGDWELHLLSIRKMLPVFHAAGHLNYAKGAQIYLQQVSSLEEKMDPLEFDRYTRCGGFVIRRFDNFFCGVWPDLVIEQSFMRALKVIGGLTHGRGITESTKATFIHAMPLTTLLIRALESYTGKRAVTSEQHVDLRESRQARNQADLLKMLGWLQAHDPFQECQDLRSLASGLKATSGVNCDMSLEIGVKAMGNAIGKNYDKLTLHRKDRASNLASVQTAVQIRGEAVQVNSDTVLHRVRCVVATEDLGQCFKYELGSLPPSLFDQSGFMRKGTKSTLAQVLQSSSVLPENPLYVLDGGHLLQRVKWPRPATYAQVASTYSNFVLRLYTSSSTVVFDGYADGPSVKDVEHLRRSSKNMSADVILEPDLPVLTTQPKFLANGKNKEQFISILSSDLRKKGVSVVRASGDADRPIAVTAIELQRVTGRNIVVVANDTDVLALMVALSDATHTIYMLMPGPMNKVYDIRSIRQSLGTVADLLLALHAMTGCDSTSAPYQKGKKEPLRLLQEREELQRILSVFNIAQSSVEEIAAAGEAFLLALYGSSALSLDEARFSIYLRIVASKPINANIELKFLPPTSAAARQHSLRSFYQIQEWRGLKLNATDWGWKLVDGILQPVPTLLPAAPPEVLEISACGCKGDCSTRRCSCYAARRKCSSMCARCSGVTCSNAMHEIRLPACEGPADIDEEAAVDDPGFE</sequence>
<protein>
    <submittedName>
        <fullName evidence="1">Serine hydroxymethyltransferase</fullName>
    </submittedName>
</protein>
<keyword evidence="2" id="KW-1185">Reference proteome</keyword>
<reference evidence="1" key="1">
    <citation type="submission" date="2021-07" db="EMBL/GenBank/DDBJ databases">
        <authorList>
            <person name="Catto M.A."/>
            <person name="Jacobson A."/>
            <person name="Kennedy G."/>
            <person name="Labadie P."/>
            <person name="Hunt B.G."/>
            <person name="Srinivasan R."/>
        </authorList>
    </citation>
    <scope>NUCLEOTIDE SEQUENCE</scope>
    <source>
        <strain evidence="1">PL_HMW_Pooled</strain>
        <tissue evidence="1">Head</tissue>
    </source>
</reference>
<reference evidence="1" key="2">
    <citation type="journal article" date="2023" name="BMC Genomics">
        <title>Pest status, molecular evolution, and epigenetic factors derived from the genome assembly of Frankliniella fusca, a thysanopteran phytovirus vector.</title>
        <authorList>
            <person name="Catto M.A."/>
            <person name="Labadie P.E."/>
            <person name="Jacobson A.L."/>
            <person name="Kennedy G.G."/>
            <person name="Srinivasan R."/>
            <person name="Hunt B.G."/>
        </authorList>
    </citation>
    <scope>NUCLEOTIDE SEQUENCE</scope>
    <source>
        <strain evidence="1">PL_HMW_Pooled</strain>
    </source>
</reference>
<accession>A0AAE1LLP0</accession>
<proteinExistence type="predicted"/>
<dbReference type="Proteomes" id="UP001219518">
    <property type="component" value="Unassembled WGS sequence"/>
</dbReference>
<dbReference type="PANTHER" id="PTHR46704">
    <property type="entry name" value="CXC DOMAIN-CONTAINING PROTEIN-RELATED"/>
    <property type="match status" value="1"/>
</dbReference>